<feature type="domain" description="Fe2OG dioxygenase" evidence="3">
    <location>
        <begin position="625"/>
        <end position="744"/>
    </location>
</feature>
<dbReference type="Gene3D" id="2.60.120.590">
    <property type="entry name" value="Alpha-ketoglutarate-dependent dioxygenase AlkB-like"/>
    <property type="match status" value="1"/>
</dbReference>
<dbReference type="InterPro" id="IPR037151">
    <property type="entry name" value="AlkB-like_sf"/>
</dbReference>
<evidence type="ECO:0000313" key="4">
    <source>
        <dbReference type="EMBL" id="EFJ43731.1"/>
    </source>
</evidence>
<dbReference type="KEGG" id="vcn:VOLCADRAFT_119009"/>
<dbReference type="Proteomes" id="UP000001058">
    <property type="component" value="Unassembled WGS sequence"/>
</dbReference>
<name>D8U9C3_VOLCA</name>
<dbReference type="RefSeq" id="XP_002955212.1">
    <property type="nucleotide sequence ID" value="XM_002955166.1"/>
</dbReference>
<evidence type="ECO:0000259" key="3">
    <source>
        <dbReference type="PROSITE" id="PS51471"/>
    </source>
</evidence>
<sequence>MSSKQARGRQGLPTGQQQLSFGGEGPAPKRPKLSELGNGGLQRQHHGHEDRQPQSNALLHRDATGSSFTACPVCGKHVPLLCINLHLDLGCAQVPTPTAVTAAAPGERRSRAPARPVQQGTEPQSQRRAEGKQALPGANGAAADDDAEDDAVATTGPEHPRSSPRWELSPEQQQLAPLHSRRLAVEAREQGLLAGAEDTPEPKFPLLGLRQQMAVAAAAISAGSGAGAQRYGGGHAILAYSPASGDGRGLGAGGGTTAAAPSSCCNRDDTGVRCVLEPRTRFSLQGALPRGLPTAAPPCLPGTVFASSYSAQTLLEPQLHRHRTHLAKPHELQDATPAAARQPAPPLRLFVDATAVRGSPCCTCLKDTAMSTALAAAASTAVDRGRDPAPAGPSPPAAVLEVPVEMPPVEALWQVPHSAGFKPSSDSYHLSNSDHGGDSSSGGGASASCRHGLNEHGLDPGPVAGNIPLHPMFLPRGAVASRRVCTTWGPKPACRQEGAEEEEEAARAAVPEVIAEAAAVAGEMRAEVSHPALEGQYLVLEFVTPAEEAELLAMCDDPVLKPSWSPWIGQMYGNATAQKTRGKRWGVLPDYHRRGVAPVEHPLPPLLRILTERMRVQVGLLRCFQPNEANAIDYWRSRGSWLRPHVDDRILSGDLIVNLSLGGAAVMTFARERDKDEGGHPGLQQHQQQQQHPRQSAGDEVRVRLAPRSLQILSRAARYSYTHAIAASDLLDARRVSITFRRSELRPFERAER</sequence>
<protein>
    <recommendedName>
        <fullName evidence="3">Fe2OG dioxygenase domain-containing protein</fullName>
    </recommendedName>
</protein>
<dbReference type="OrthoDB" id="271595at2759"/>
<dbReference type="GO" id="GO:0016491">
    <property type="term" value="F:oxidoreductase activity"/>
    <property type="evidence" value="ECO:0007669"/>
    <property type="project" value="TreeGrafter"/>
</dbReference>
<feature type="region of interest" description="Disordered" evidence="2">
    <location>
        <begin position="423"/>
        <end position="462"/>
    </location>
</feature>
<dbReference type="Pfam" id="PF13532">
    <property type="entry name" value="2OG-FeII_Oxy_2"/>
    <property type="match status" value="1"/>
</dbReference>
<comment type="similarity">
    <text evidence="1">Belongs to the alkB family.</text>
</comment>
<accession>D8U9C3</accession>
<gene>
    <name evidence="4" type="ORF">VOLCADRAFT_119009</name>
</gene>
<evidence type="ECO:0000256" key="2">
    <source>
        <dbReference type="SAM" id="MobiDB-lite"/>
    </source>
</evidence>
<dbReference type="InParanoid" id="D8U9C3"/>
<proteinExistence type="inferred from homology"/>
<dbReference type="eggNOG" id="KOG3959">
    <property type="taxonomic scope" value="Eukaryota"/>
</dbReference>
<dbReference type="InterPro" id="IPR005123">
    <property type="entry name" value="Oxoglu/Fe-dep_dioxygenase_dom"/>
</dbReference>
<dbReference type="PROSITE" id="PS51471">
    <property type="entry name" value="FE2OG_OXY"/>
    <property type="match status" value="1"/>
</dbReference>
<dbReference type="GeneID" id="9616230"/>
<dbReference type="InterPro" id="IPR032857">
    <property type="entry name" value="ALKBH4"/>
</dbReference>
<evidence type="ECO:0000313" key="5">
    <source>
        <dbReference type="Proteomes" id="UP000001058"/>
    </source>
</evidence>
<dbReference type="InterPro" id="IPR027450">
    <property type="entry name" value="AlkB-like"/>
</dbReference>
<dbReference type="EMBL" id="GL378370">
    <property type="protein sequence ID" value="EFJ43731.1"/>
    <property type="molecule type" value="Genomic_DNA"/>
</dbReference>
<dbReference type="PANTHER" id="PTHR12463">
    <property type="entry name" value="OXYGENASE-RELATED"/>
    <property type="match status" value="1"/>
</dbReference>
<feature type="region of interest" description="Disordered" evidence="2">
    <location>
        <begin position="674"/>
        <end position="700"/>
    </location>
</feature>
<dbReference type="STRING" id="3068.D8U9C3"/>
<dbReference type="GO" id="GO:0070988">
    <property type="term" value="P:demethylation"/>
    <property type="evidence" value="ECO:0007669"/>
    <property type="project" value="InterPro"/>
</dbReference>
<dbReference type="AlphaFoldDB" id="D8U9C3"/>
<reference evidence="4 5" key="1">
    <citation type="journal article" date="2010" name="Science">
        <title>Genomic analysis of organismal complexity in the multicellular green alga Volvox carteri.</title>
        <authorList>
            <person name="Prochnik S.E."/>
            <person name="Umen J."/>
            <person name="Nedelcu A.M."/>
            <person name="Hallmann A."/>
            <person name="Miller S.M."/>
            <person name="Nishii I."/>
            <person name="Ferris P."/>
            <person name="Kuo A."/>
            <person name="Mitros T."/>
            <person name="Fritz-Laylin L.K."/>
            <person name="Hellsten U."/>
            <person name="Chapman J."/>
            <person name="Simakov O."/>
            <person name="Rensing S.A."/>
            <person name="Terry A."/>
            <person name="Pangilinan J."/>
            <person name="Kapitonov V."/>
            <person name="Jurka J."/>
            <person name="Salamov A."/>
            <person name="Shapiro H."/>
            <person name="Schmutz J."/>
            <person name="Grimwood J."/>
            <person name="Lindquist E."/>
            <person name="Lucas S."/>
            <person name="Grigoriev I.V."/>
            <person name="Schmitt R."/>
            <person name="Kirk D."/>
            <person name="Rokhsar D.S."/>
        </authorList>
    </citation>
    <scope>NUCLEOTIDE SEQUENCE [LARGE SCALE GENOMIC DNA]</scope>
    <source>
        <strain evidence="5">f. Nagariensis / Eve</strain>
    </source>
</reference>
<dbReference type="SUPFAM" id="SSF51197">
    <property type="entry name" value="Clavaminate synthase-like"/>
    <property type="match status" value="1"/>
</dbReference>
<dbReference type="PANTHER" id="PTHR12463:SF1">
    <property type="entry name" value="2-OXOGLUTARATE AND FE-DEPENDENT OXYGENASE FAMILY PROTEIN"/>
    <property type="match status" value="1"/>
</dbReference>
<feature type="region of interest" description="Disordered" evidence="2">
    <location>
        <begin position="1"/>
        <end position="53"/>
    </location>
</feature>
<feature type="region of interest" description="Disordered" evidence="2">
    <location>
        <begin position="101"/>
        <end position="177"/>
    </location>
</feature>
<evidence type="ECO:0000256" key="1">
    <source>
        <dbReference type="ARBA" id="ARBA00007879"/>
    </source>
</evidence>
<dbReference type="GO" id="GO:0032451">
    <property type="term" value="F:demethylase activity"/>
    <property type="evidence" value="ECO:0007669"/>
    <property type="project" value="TreeGrafter"/>
</dbReference>
<organism evidence="5">
    <name type="scientific">Volvox carteri f. nagariensis</name>
    <dbReference type="NCBI Taxonomy" id="3068"/>
    <lineage>
        <taxon>Eukaryota</taxon>
        <taxon>Viridiplantae</taxon>
        <taxon>Chlorophyta</taxon>
        <taxon>core chlorophytes</taxon>
        <taxon>Chlorophyceae</taxon>
        <taxon>CS clade</taxon>
        <taxon>Chlamydomonadales</taxon>
        <taxon>Volvocaceae</taxon>
        <taxon>Volvox</taxon>
    </lineage>
</organism>
<keyword evidence="5" id="KW-1185">Reference proteome</keyword>